<evidence type="ECO:0000256" key="1">
    <source>
        <dbReference type="SAM" id="MobiDB-lite"/>
    </source>
</evidence>
<evidence type="ECO:0000313" key="2">
    <source>
        <dbReference type="EMBL" id="GAA2157157.1"/>
    </source>
</evidence>
<organism evidence="2 3">
    <name type="scientific">Actinomadura napierensis</name>
    <dbReference type="NCBI Taxonomy" id="267854"/>
    <lineage>
        <taxon>Bacteria</taxon>
        <taxon>Bacillati</taxon>
        <taxon>Actinomycetota</taxon>
        <taxon>Actinomycetes</taxon>
        <taxon>Streptosporangiales</taxon>
        <taxon>Thermomonosporaceae</taxon>
        <taxon>Actinomadura</taxon>
    </lineage>
</organism>
<comment type="caution">
    <text evidence="2">The sequence shown here is derived from an EMBL/GenBank/DDBJ whole genome shotgun (WGS) entry which is preliminary data.</text>
</comment>
<accession>A0ABP5LZY8</accession>
<dbReference type="Proteomes" id="UP001501020">
    <property type="component" value="Unassembled WGS sequence"/>
</dbReference>
<reference evidence="3" key="1">
    <citation type="journal article" date="2019" name="Int. J. Syst. Evol. Microbiol.">
        <title>The Global Catalogue of Microorganisms (GCM) 10K type strain sequencing project: providing services to taxonomists for standard genome sequencing and annotation.</title>
        <authorList>
            <consortium name="The Broad Institute Genomics Platform"/>
            <consortium name="The Broad Institute Genome Sequencing Center for Infectious Disease"/>
            <person name="Wu L."/>
            <person name="Ma J."/>
        </authorList>
    </citation>
    <scope>NUCLEOTIDE SEQUENCE [LARGE SCALE GENOMIC DNA]</scope>
    <source>
        <strain evidence="3">JCM 13850</strain>
    </source>
</reference>
<feature type="region of interest" description="Disordered" evidence="1">
    <location>
        <begin position="33"/>
        <end position="52"/>
    </location>
</feature>
<dbReference type="EMBL" id="BAAAMR010000075">
    <property type="protein sequence ID" value="GAA2157157.1"/>
    <property type="molecule type" value="Genomic_DNA"/>
</dbReference>
<sequence length="52" mass="5834">MEVPVGFDDDLAAESTQLVNRIRALLATIHWTRTPPPHPPTLHPNLLQPAWV</sequence>
<gene>
    <name evidence="2" type="ORF">GCM10009727_66800</name>
</gene>
<keyword evidence="3" id="KW-1185">Reference proteome</keyword>
<protein>
    <submittedName>
        <fullName evidence="2">Uncharacterized protein</fullName>
    </submittedName>
</protein>
<name>A0ABP5LZY8_9ACTN</name>
<evidence type="ECO:0000313" key="3">
    <source>
        <dbReference type="Proteomes" id="UP001501020"/>
    </source>
</evidence>
<feature type="compositionally biased region" description="Low complexity" evidence="1">
    <location>
        <begin position="43"/>
        <end position="52"/>
    </location>
</feature>
<proteinExistence type="predicted"/>